<evidence type="ECO:0000313" key="1">
    <source>
        <dbReference type="EMBL" id="KAG9347621.1"/>
    </source>
</evidence>
<protein>
    <submittedName>
        <fullName evidence="1">Uncharacterized protein</fullName>
    </submittedName>
</protein>
<comment type="caution">
    <text evidence="1">The sequence shown here is derived from an EMBL/GenBank/DDBJ whole genome shotgun (WGS) entry which is preliminary data.</text>
</comment>
<organism evidence="1 2">
    <name type="scientific">Albula glossodonta</name>
    <name type="common">roundjaw bonefish</name>
    <dbReference type="NCBI Taxonomy" id="121402"/>
    <lineage>
        <taxon>Eukaryota</taxon>
        <taxon>Metazoa</taxon>
        <taxon>Chordata</taxon>
        <taxon>Craniata</taxon>
        <taxon>Vertebrata</taxon>
        <taxon>Euteleostomi</taxon>
        <taxon>Actinopterygii</taxon>
        <taxon>Neopterygii</taxon>
        <taxon>Teleostei</taxon>
        <taxon>Albuliformes</taxon>
        <taxon>Albulidae</taxon>
        <taxon>Albula</taxon>
    </lineage>
</organism>
<dbReference type="PANTHER" id="PTHR32026:SF10">
    <property type="entry name" value="METHYLTRANSFERASE-LIKE PROTEIN 24-RELATED"/>
    <property type="match status" value="1"/>
</dbReference>
<evidence type="ECO:0000313" key="2">
    <source>
        <dbReference type="Proteomes" id="UP000824540"/>
    </source>
</evidence>
<dbReference type="AlphaFoldDB" id="A0A8T2P8Q3"/>
<dbReference type="EMBL" id="JAFBMS010000013">
    <property type="protein sequence ID" value="KAG9347621.1"/>
    <property type="molecule type" value="Genomic_DNA"/>
</dbReference>
<dbReference type="InterPro" id="IPR026913">
    <property type="entry name" value="METTL24"/>
</dbReference>
<reference evidence="1" key="1">
    <citation type="thesis" date="2021" institute="BYU ScholarsArchive" country="Provo, UT, USA">
        <title>Applications of and Algorithms for Genome Assembly and Genomic Analyses with an Emphasis on Marine Teleosts.</title>
        <authorList>
            <person name="Pickett B.D."/>
        </authorList>
    </citation>
    <scope>NUCLEOTIDE SEQUENCE</scope>
    <source>
        <strain evidence="1">HI-2016</strain>
    </source>
</reference>
<dbReference type="Proteomes" id="UP000824540">
    <property type="component" value="Unassembled WGS sequence"/>
</dbReference>
<dbReference type="OrthoDB" id="10006218at2759"/>
<name>A0A8T2P8Q3_9TELE</name>
<accession>A0A8T2P8Q3</accession>
<proteinExistence type="predicted"/>
<sequence>MVTVLVSDAVPRWHIDLQPWATPSHTLEDEAIRFLNYIKTPHVSCDPSLGGLPEGLSGAGQAWRVCLDDKFSLAHHIRSKQCRVYSLGSYSQPVLLCGKIPLNEEALERRRAIFTAPQGTRVRPNPLLPVPPERGTWNQLYPEC</sequence>
<gene>
    <name evidence="1" type="ORF">JZ751_005192</name>
</gene>
<keyword evidence="2" id="KW-1185">Reference proteome</keyword>
<dbReference type="PANTHER" id="PTHR32026">
    <property type="entry name" value="METHYLTRANSFERASE-LIKE PROTEIN 24"/>
    <property type="match status" value="1"/>
</dbReference>